<dbReference type="InterPro" id="IPR000073">
    <property type="entry name" value="AB_hydrolase_1"/>
</dbReference>
<dbReference type="GO" id="GO:0052689">
    <property type="term" value="F:carboxylic ester hydrolase activity"/>
    <property type="evidence" value="ECO:0007669"/>
    <property type="project" value="TreeGrafter"/>
</dbReference>
<protein>
    <submittedName>
        <fullName evidence="2">Alpha/beta fold hydrolase</fullName>
    </submittedName>
</protein>
<dbReference type="PANTHER" id="PTHR43265">
    <property type="entry name" value="ESTERASE ESTD"/>
    <property type="match status" value="1"/>
</dbReference>
<name>A0A444LLA9_9HYPH</name>
<dbReference type="InterPro" id="IPR053145">
    <property type="entry name" value="AB_hydrolase_Est10"/>
</dbReference>
<dbReference type="Gene3D" id="3.40.50.1820">
    <property type="entry name" value="alpha/beta hydrolase"/>
    <property type="match status" value="2"/>
</dbReference>
<keyword evidence="2" id="KW-0378">Hydrolase</keyword>
<reference evidence="2 3" key="1">
    <citation type="submission" date="2019-01" db="EMBL/GenBank/DDBJ databases">
        <title>The draft genome of Rhizobium sp. 24NR.</title>
        <authorList>
            <person name="Liu L."/>
            <person name="Liang L."/>
            <person name="Shi S."/>
            <person name="Xu L."/>
            <person name="Wang X."/>
            <person name="Li L."/>
            <person name="Zhang X."/>
        </authorList>
    </citation>
    <scope>NUCLEOTIDE SEQUENCE [LARGE SCALE GENOMIC DNA]</scope>
    <source>
        <strain evidence="2 3">24NR</strain>
    </source>
</reference>
<dbReference type="RefSeq" id="WP_128440942.1">
    <property type="nucleotide sequence ID" value="NZ_SBIP01000001.1"/>
</dbReference>
<comment type="caution">
    <text evidence="2">The sequence shown here is derived from an EMBL/GenBank/DDBJ whole genome shotgun (WGS) entry which is preliminary data.</text>
</comment>
<organism evidence="2 3">
    <name type="scientific">Neorhizobium lilium</name>
    <dbReference type="NCBI Taxonomy" id="2503024"/>
    <lineage>
        <taxon>Bacteria</taxon>
        <taxon>Pseudomonadati</taxon>
        <taxon>Pseudomonadota</taxon>
        <taxon>Alphaproteobacteria</taxon>
        <taxon>Hyphomicrobiales</taxon>
        <taxon>Rhizobiaceae</taxon>
        <taxon>Rhizobium/Agrobacterium group</taxon>
        <taxon>Neorhizobium</taxon>
    </lineage>
</organism>
<dbReference type="InterPro" id="IPR029058">
    <property type="entry name" value="AB_hydrolase_fold"/>
</dbReference>
<dbReference type="OrthoDB" id="249225at2"/>
<evidence type="ECO:0000313" key="3">
    <source>
        <dbReference type="Proteomes" id="UP000287687"/>
    </source>
</evidence>
<accession>A0A444LLA9</accession>
<dbReference type="EMBL" id="SBIP01000001">
    <property type="protein sequence ID" value="RWX81115.1"/>
    <property type="molecule type" value="Genomic_DNA"/>
</dbReference>
<feature type="domain" description="AB hydrolase-1" evidence="1">
    <location>
        <begin position="64"/>
        <end position="175"/>
    </location>
</feature>
<dbReference type="AlphaFoldDB" id="A0A444LLA9"/>
<dbReference type="Proteomes" id="UP000287687">
    <property type="component" value="Unassembled WGS sequence"/>
</dbReference>
<dbReference type="PANTHER" id="PTHR43265:SF1">
    <property type="entry name" value="ESTERASE ESTD"/>
    <property type="match status" value="1"/>
</dbReference>
<keyword evidence="3" id="KW-1185">Reference proteome</keyword>
<dbReference type="Pfam" id="PF12697">
    <property type="entry name" value="Abhydrolase_6"/>
    <property type="match status" value="1"/>
</dbReference>
<proteinExistence type="predicted"/>
<evidence type="ECO:0000259" key="1">
    <source>
        <dbReference type="Pfam" id="PF12697"/>
    </source>
</evidence>
<gene>
    <name evidence="2" type="ORF">EPK99_01930</name>
</gene>
<sequence length="601" mass="65959">MDEIAFERDKDGFALPSGQRQAAFPVVFHSTVGLFMSSDDAERSNTAILFLSPWGLEEISTRKFRRLIADALADRGIPSLRFDYPGTGDALDPPSFENGLDVWEQSVVAGAEFLKSLGYNRLILIGQGLGGTLAVKTASRLANVDGIALLAPASKGRALLREISVWAKVVDSYTNLKVEEAPSGRITIAGLSMPDEIAADIRTLDLVSLPHPPNRKWLVFNRPDPGVASLISHLRSRGDEIEEHPFPGYQELIANPLTSKIPCEVVSAICDWAHRVKDHAPQADGRRSPGFIASGILSGDGFVETPVRFGLSNRLYGIVCRPVGPRTGATAVLLGSAYDRHSGWGRVTTETARALARSGIASLRFDCANVADSPPLMGAPSQVLYDESQYADVSDALDCIESEGLAPAIVVGRCSGAYLGFRSILKDKERICGVVAANPFTFYWDKENPRDLVSTTQSLQTYGRKALDLGTIKRLMRRDVDVRRVARNITAGAIHRITGVLGTRLAFYWLQTTEQKYTIRYFRYALNNSIPVDLVYSADDIGLDNLKRYFRIKGSTLDGFTNVAVDIIDGADHNLTPKHARQVFQDHILKMALKFRPTLRL</sequence>
<evidence type="ECO:0000313" key="2">
    <source>
        <dbReference type="EMBL" id="RWX81115.1"/>
    </source>
</evidence>
<dbReference type="SUPFAM" id="SSF53474">
    <property type="entry name" value="alpha/beta-Hydrolases"/>
    <property type="match status" value="2"/>
</dbReference>